<protein>
    <submittedName>
        <fullName evidence="1">Uncharacterized protein</fullName>
    </submittedName>
</protein>
<proteinExistence type="predicted"/>
<dbReference type="Proteomes" id="UP000249890">
    <property type="component" value="Chromosome"/>
</dbReference>
<organism evidence="1 2">
    <name type="scientific">Paenibacillus donghaensis</name>
    <dbReference type="NCBI Taxonomy" id="414771"/>
    <lineage>
        <taxon>Bacteria</taxon>
        <taxon>Bacillati</taxon>
        <taxon>Bacillota</taxon>
        <taxon>Bacilli</taxon>
        <taxon>Bacillales</taxon>
        <taxon>Paenibacillaceae</taxon>
        <taxon>Paenibacillus</taxon>
    </lineage>
</organism>
<accession>A0A2Z2KGF0</accession>
<evidence type="ECO:0000313" key="2">
    <source>
        <dbReference type="Proteomes" id="UP000249890"/>
    </source>
</evidence>
<dbReference type="AlphaFoldDB" id="A0A2Z2KGF0"/>
<name>A0A2Z2KGF0_9BACL</name>
<keyword evidence="2" id="KW-1185">Reference proteome</keyword>
<dbReference type="KEGG" id="pdh:B9T62_31685"/>
<dbReference type="EMBL" id="CP021780">
    <property type="protein sequence ID" value="ASA24917.1"/>
    <property type="molecule type" value="Genomic_DNA"/>
</dbReference>
<sequence length="124" mass="14319">MAILRLSRNDGGYIPEGIYQAVILYVYIDSAVKVGDNLCDQIVIVYQAAVGQFLRTVRERYFLPYRENCRLASVLQSFLGYVPDQFDSDNLIDMDCYIRIQHKELASGQTWCYVDEVFPMVEES</sequence>
<dbReference type="RefSeq" id="WP_087918886.1">
    <property type="nucleotide sequence ID" value="NZ_CP021780.1"/>
</dbReference>
<dbReference type="OrthoDB" id="2622350at2"/>
<evidence type="ECO:0000313" key="1">
    <source>
        <dbReference type="EMBL" id="ASA24917.1"/>
    </source>
</evidence>
<gene>
    <name evidence="1" type="ORF">B9T62_31685</name>
</gene>
<reference evidence="1 2" key="1">
    <citation type="submission" date="2017-06" db="EMBL/GenBank/DDBJ databases">
        <title>Complete genome sequence of Paenibacillus donghaensis KCTC 13049T isolated from East Sea sediment, South Korea.</title>
        <authorList>
            <person name="Jung B.K."/>
            <person name="Hong S.-J."/>
            <person name="Shin J.-H."/>
        </authorList>
    </citation>
    <scope>NUCLEOTIDE SEQUENCE [LARGE SCALE GENOMIC DNA]</scope>
    <source>
        <strain evidence="1 2">KCTC 13049</strain>
    </source>
</reference>